<dbReference type="FunFam" id="3.40.50.12780:FF:000003">
    <property type="entry name" value="Long-chain-fatty-acid--CoA ligase FadD"/>
    <property type="match status" value="1"/>
</dbReference>
<dbReference type="Gene3D" id="3.30.300.30">
    <property type="match status" value="1"/>
</dbReference>
<dbReference type="InterPro" id="IPR000873">
    <property type="entry name" value="AMP-dep_synth/lig_dom"/>
</dbReference>
<keyword evidence="5" id="KW-0436">Ligase</keyword>
<organism evidence="17 18">
    <name type="scientific">Candidatus Propionivibrio dominans</name>
    <dbReference type="NCBI Taxonomy" id="2954373"/>
    <lineage>
        <taxon>Bacteria</taxon>
        <taxon>Pseudomonadati</taxon>
        <taxon>Pseudomonadota</taxon>
        <taxon>Betaproteobacteria</taxon>
        <taxon>Rhodocyclales</taxon>
        <taxon>Rhodocyclaceae</taxon>
        <taxon>Propionivibrio</taxon>
    </lineage>
</organism>
<keyword evidence="8" id="KW-0067">ATP-binding</keyword>
<dbReference type="InterPro" id="IPR020845">
    <property type="entry name" value="AMP-binding_CS"/>
</dbReference>
<dbReference type="Pfam" id="PF13193">
    <property type="entry name" value="AMP-binding_C"/>
    <property type="match status" value="1"/>
</dbReference>
<keyword evidence="6" id="KW-0547">Nucleotide-binding</keyword>
<evidence type="ECO:0000256" key="9">
    <source>
        <dbReference type="ARBA" id="ARBA00022842"/>
    </source>
</evidence>
<dbReference type="InterPro" id="IPR025110">
    <property type="entry name" value="AMP-bd_C"/>
</dbReference>
<dbReference type="PROSITE" id="PS00455">
    <property type="entry name" value="AMP_BINDING"/>
    <property type="match status" value="1"/>
</dbReference>
<feature type="domain" description="AMP-binding enzyme C-terminal" evidence="16">
    <location>
        <begin position="476"/>
        <end position="550"/>
    </location>
</feature>
<feature type="domain" description="AMP-dependent synthetase/ligase" evidence="15">
    <location>
        <begin position="31"/>
        <end position="426"/>
    </location>
</feature>
<evidence type="ECO:0000256" key="6">
    <source>
        <dbReference type="ARBA" id="ARBA00022741"/>
    </source>
</evidence>
<dbReference type="SUPFAM" id="SSF56801">
    <property type="entry name" value="Acetyl-CoA synthetase-like"/>
    <property type="match status" value="1"/>
</dbReference>
<evidence type="ECO:0000256" key="3">
    <source>
        <dbReference type="ARBA" id="ARBA00005005"/>
    </source>
</evidence>
<evidence type="ECO:0000256" key="13">
    <source>
        <dbReference type="ARBA" id="ARBA00039545"/>
    </source>
</evidence>
<evidence type="ECO:0000256" key="11">
    <source>
        <dbReference type="ARBA" id="ARBA00023136"/>
    </source>
</evidence>
<dbReference type="EMBL" id="JADJNC010000003">
    <property type="protein sequence ID" value="MBK7421899.1"/>
    <property type="molecule type" value="Genomic_DNA"/>
</dbReference>
<evidence type="ECO:0000256" key="1">
    <source>
        <dbReference type="ARBA" id="ARBA00001946"/>
    </source>
</evidence>
<reference evidence="17" key="1">
    <citation type="submission" date="2020-10" db="EMBL/GenBank/DDBJ databases">
        <title>Connecting structure to function with the recovery of over 1000 high-quality activated sludge metagenome-assembled genomes encoding full-length rRNA genes using long-read sequencing.</title>
        <authorList>
            <person name="Singleton C.M."/>
            <person name="Petriglieri F."/>
            <person name="Kristensen J.M."/>
            <person name="Kirkegaard R.H."/>
            <person name="Michaelsen T.Y."/>
            <person name="Andersen M.H."/>
            <person name="Karst S.M."/>
            <person name="Dueholm M.S."/>
            <person name="Nielsen P.H."/>
            <person name="Albertsen M."/>
        </authorList>
    </citation>
    <scope>NUCLEOTIDE SEQUENCE</scope>
    <source>
        <strain evidence="17">EsbW_18-Q3-R4-48_MAXAC.044</strain>
    </source>
</reference>
<evidence type="ECO:0000256" key="14">
    <source>
        <dbReference type="ARBA" id="ARBA00042773"/>
    </source>
</evidence>
<evidence type="ECO:0000256" key="12">
    <source>
        <dbReference type="ARBA" id="ARBA00026121"/>
    </source>
</evidence>
<protein>
    <recommendedName>
        <fullName evidence="13">Long-chain-fatty-acid--CoA ligase</fullName>
        <ecNumber evidence="12">6.2.1.3</ecNumber>
    </recommendedName>
    <alternativeName>
        <fullName evidence="14">Long-chain acyl-CoA synthetase</fullName>
    </alternativeName>
</protein>
<comment type="similarity">
    <text evidence="4">Belongs to the ATP-dependent AMP-binding enzyme family.</text>
</comment>
<comment type="pathway">
    <text evidence="3">Lipid metabolism; fatty acid beta-oxidation.</text>
</comment>
<evidence type="ECO:0000256" key="2">
    <source>
        <dbReference type="ARBA" id="ARBA00004170"/>
    </source>
</evidence>
<dbReference type="InterPro" id="IPR050237">
    <property type="entry name" value="ATP-dep_AMP-bd_enzyme"/>
</dbReference>
<evidence type="ECO:0000256" key="5">
    <source>
        <dbReference type="ARBA" id="ARBA00022598"/>
    </source>
</evidence>
<dbReference type="GO" id="GO:0005524">
    <property type="term" value="F:ATP binding"/>
    <property type="evidence" value="ECO:0007669"/>
    <property type="project" value="UniProtKB-KW"/>
</dbReference>
<dbReference type="Gene3D" id="3.40.50.12780">
    <property type="entry name" value="N-terminal domain of ligase-like"/>
    <property type="match status" value="1"/>
</dbReference>
<dbReference type="EC" id="6.2.1.3" evidence="12"/>
<name>A0A9D7F4G6_9RHOO</name>
<keyword evidence="11" id="KW-0472">Membrane</keyword>
<evidence type="ECO:0000256" key="4">
    <source>
        <dbReference type="ARBA" id="ARBA00006432"/>
    </source>
</evidence>
<dbReference type="GO" id="GO:0016020">
    <property type="term" value="C:membrane"/>
    <property type="evidence" value="ECO:0007669"/>
    <property type="project" value="UniProtKB-SubCell"/>
</dbReference>
<evidence type="ECO:0000259" key="15">
    <source>
        <dbReference type="Pfam" id="PF00501"/>
    </source>
</evidence>
<keyword evidence="7" id="KW-0276">Fatty acid metabolism</keyword>
<dbReference type="Proteomes" id="UP000886602">
    <property type="component" value="Unassembled WGS sequence"/>
</dbReference>
<dbReference type="InterPro" id="IPR045851">
    <property type="entry name" value="AMP-bd_C_sf"/>
</dbReference>
<evidence type="ECO:0000313" key="18">
    <source>
        <dbReference type="Proteomes" id="UP000886602"/>
    </source>
</evidence>
<dbReference type="GO" id="GO:0004467">
    <property type="term" value="F:long-chain fatty acid-CoA ligase activity"/>
    <property type="evidence" value="ECO:0007669"/>
    <property type="project" value="UniProtKB-EC"/>
</dbReference>
<dbReference type="FunFam" id="3.30.300.30:FF:000006">
    <property type="entry name" value="Long-chain-fatty-acid--CoA ligase FadD"/>
    <property type="match status" value="1"/>
</dbReference>
<comment type="cofactor">
    <cofactor evidence="1">
        <name>Mg(2+)</name>
        <dbReference type="ChEBI" id="CHEBI:18420"/>
    </cofactor>
</comment>
<sequence>MRNKVWLDSYPSGMPAEIGESPFSSLPDLLDDTIRRFGDKPAFHNLGHSISFNELDRLSRDFAAFLHGLRGIAHGDRIAIMLPNLLQYPVVLFGILRAGLTVVNVNPLYTARELEAQLKDSGAKAIIILENFARILQEVLPNTPLEHVISTQIGDLLPVPKRWMVNFVVKRVKKMVPHWHIDNAVPLLAALKRGAASEFTPFKTGQEDIAFLQYTGGTTGVAKGAMLTHHNMLANLEQTSLWISGSFKEGREIAIAPLPMYHIFCLTSTLAFMKWGSLTVLITNPRDLPAFVEELGHWKFSVLTGVNTLFNGLMNTPGFDRLDFSALKVVVGGGASVQKPVAERWQKITGTFLTEAYGLTETSPGVCCTLLGTPWNGTVGLPVSSTEVSIRDEAFNELPLWNGEDDIAKHTGEICVFGPQVMRGYWNNAEETAKIIEDGWLKTGDVGHMDEKGYITITDRKKDMILVSGFNVYPNEIESVVMMHPGVAECAVIGVPDKRSGEAVKLIIVKKDPKLSKEDVIIYCKTQFTGYKRPLHIDFRDNLPKTPVGKILRRELRDENQQAVGWEGKV</sequence>
<evidence type="ECO:0000256" key="8">
    <source>
        <dbReference type="ARBA" id="ARBA00022840"/>
    </source>
</evidence>
<dbReference type="PANTHER" id="PTHR43767:SF8">
    <property type="entry name" value="LONG-CHAIN-FATTY-ACID--COA LIGASE"/>
    <property type="match status" value="1"/>
</dbReference>
<proteinExistence type="inferred from homology"/>
<dbReference type="Pfam" id="PF00501">
    <property type="entry name" value="AMP-binding"/>
    <property type="match status" value="1"/>
</dbReference>
<evidence type="ECO:0000313" key="17">
    <source>
        <dbReference type="EMBL" id="MBK7421899.1"/>
    </source>
</evidence>
<comment type="subcellular location">
    <subcellularLocation>
        <location evidence="2">Membrane</location>
        <topology evidence="2">Peripheral membrane protein</topology>
    </subcellularLocation>
</comment>
<accession>A0A9D7F4G6</accession>
<evidence type="ECO:0000259" key="16">
    <source>
        <dbReference type="Pfam" id="PF13193"/>
    </source>
</evidence>
<dbReference type="InterPro" id="IPR042099">
    <property type="entry name" value="ANL_N_sf"/>
</dbReference>
<dbReference type="CDD" id="cd05936">
    <property type="entry name" value="FC-FACS_FadD_like"/>
    <property type="match status" value="1"/>
</dbReference>
<keyword evidence="9" id="KW-0460">Magnesium</keyword>
<evidence type="ECO:0000256" key="10">
    <source>
        <dbReference type="ARBA" id="ARBA00023098"/>
    </source>
</evidence>
<dbReference type="AlphaFoldDB" id="A0A9D7F4G6"/>
<dbReference type="PANTHER" id="PTHR43767">
    <property type="entry name" value="LONG-CHAIN-FATTY-ACID--COA LIGASE"/>
    <property type="match status" value="1"/>
</dbReference>
<keyword evidence="10" id="KW-0443">Lipid metabolism</keyword>
<comment type="caution">
    <text evidence="17">The sequence shown here is derived from an EMBL/GenBank/DDBJ whole genome shotgun (WGS) entry which is preliminary data.</text>
</comment>
<gene>
    <name evidence="17" type="ORF">IPJ48_01700</name>
</gene>
<evidence type="ECO:0000256" key="7">
    <source>
        <dbReference type="ARBA" id="ARBA00022832"/>
    </source>
</evidence>